<evidence type="ECO:0000256" key="4">
    <source>
        <dbReference type="ARBA" id="ARBA00022692"/>
    </source>
</evidence>
<comment type="subcellular location">
    <subcellularLocation>
        <location evidence="1">Membrane</location>
        <topology evidence="1">Multi-pass membrane protein</topology>
    </subcellularLocation>
</comment>
<comment type="caution">
    <text evidence="11">The sequence shown here is derived from an EMBL/GenBank/DDBJ whole genome shotgun (WGS) entry which is preliminary data.</text>
</comment>
<evidence type="ECO:0000256" key="6">
    <source>
        <dbReference type="ARBA" id="ARBA00023136"/>
    </source>
</evidence>
<dbReference type="PROSITE" id="PS00216">
    <property type="entry name" value="SUGAR_TRANSPORT_1"/>
    <property type="match status" value="1"/>
</dbReference>
<organism evidence="11 12">
    <name type="scientific">Pleurostoma richardsiae</name>
    <dbReference type="NCBI Taxonomy" id="41990"/>
    <lineage>
        <taxon>Eukaryota</taxon>
        <taxon>Fungi</taxon>
        <taxon>Dikarya</taxon>
        <taxon>Ascomycota</taxon>
        <taxon>Pezizomycotina</taxon>
        <taxon>Sordariomycetes</taxon>
        <taxon>Sordariomycetidae</taxon>
        <taxon>Calosphaeriales</taxon>
        <taxon>Pleurostomataceae</taxon>
        <taxon>Pleurostoma</taxon>
    </lineage>
</organism>
<dbReference type="SUPFAM" id="SSF103473">
    <property type="entry name" value="MFS general substrate transporter"/>
    <property type="match status" value="1"/>
</dbReference>
<dbReference type="FunFam" id="1.20.1250.20:FF:000117">
    <property type="entry name" value="MFS hexose transporter"/>
    <property type="match status" value="1"/>
</dbReference>
<feature type="transmembrane region" description="Helical" evidence="9">
    <location>
        <begin position="446"/>
        <end position="463"/>
    </location>
</feature>
<dbReference type="PRINTS" id="PR00171">
    <property type="entry name" value="SUGRTRNSPORT"/>
</dbReference>
<evidence type="ECO:0000313" key="12">
    <source>
        <dbReference type="Proteomes" id="UP001174694"/>
    </source>
</evidence>
<gene>
    <name evidence="11" type="ORF">NKR23_g3704</name>
</gene>
<feature type="transmembrane region" description="Helical" evidence="9">
    <location>
        <begin position="406"/>
        <end position="434"/>
    </location>
</feature>
<feature type="transmembrane region" description="Helical" evidence="9">
    <location>
        <begin position="375"/>
        <end position="394"/>
    </location>
</feature>
<name>A0AA38RLC4_9PEZI</name>
<keyword evidence="5 9" id="KW-1133">Transmembrane helix</keyword>
<dbReference type="InterPro" id="IPR005829">
    <property type="entry name" value="Sugar_transporter_CS"/>
</dbReference>
<evidence type="ECO:0000313" key="11">
    <source>
        <dbReference type="EMBL" id="KAJ9150381.1"/>
    </source>
</evidence>
<dbReference type="InterPro" id="IPR003663">
    <property type="entry name" value="Sugar/inositol_transpt"/>
</dbReference>
<dbReference type="GO" id="GO:0016020">
    <property type="term" value="C:membrane"/>
    <property type="evidence" value="ECO:0007669"/>
    <property type="project" value="UniProtKB-SubCell"/>
</dbReference>
<dbReference type="InterPro" id="IPR050360">
    <property type="entry name" value="MFS_Sugar_Transporters"/>
</dbReference>
<keyword evidence="6 9" id="KW-0472">Membrane</keyword>
<keyword evidence="4 9" id="KW-0812">Transmembrane</keyword>
<comment type="similarity">
    <text evidence="2 7">Belongs to the major facilitator superfamily. Sugar transporter (TC 2.A.1.1) family.</text>
</comment>
<dbReference type="GO" id="GO:0005351">
    <property type="term" value="F:carbohydrate:proton symporter activity"/>
    <property type="evidence" value="ECO:0007669"/>
    <property type="project" value="TreeGrafter"/>
</dbReference>
<evidence type="ECO:0000256" key="1">
    <source>
        <dbReference type="ARBA" id="ARBA00004141"/>
    </source>
</evidence>
<reference evidence="11" key="1">
    <citation type="submission" date="2022-07" db="EMBL/GenBank/DDBJ databases">
        <title>Fungi with potential for degradation of polypropylene.</title>
        <authorList>
            <person name="Gostincar C."/>
        </authorList>
    </citation>
    <scope>NUCLEOTIDE SEQUENCE</scope>
    <source>
        <strain evidence="11">EXF-13308</strain>
    </source>
</reference>
<evidence type="ECO:0000256" key="7">
    <source>
        <dbReference type="RuleBase" id="RU003346"/>
    </source>
</evidence>
<feature type="transmembrane region" description="Helical" evidence="9">
    <location>
        <begin position="475"/>
        <end position="495"/>
    </location>
</feature>
<evidence type="ECO:0000259" key="10">
    <source>
        <dbReference type="PROSITE" id="PS50850"/>
    </source>
</evidence>
<feature type="transmembrane region" description="Helical" evidence="9">
    <location>
        <begin position="351"/>
        <end position="368"/>
    </location>
</feature>
<dbReference type="InterPro" id="IPR036259">
    <property type="entry name" value="MFS_trans_sf"/>
</dbReference>
<evidence type="ECO:0000256" key="9">
    <source>
        <dbReference type="SAM" id="Phobius"/>
    </source>
</evidence>
<dbReference type="PANTHER" id="PTHR48022:SF64">
    <property type="entry name" value="MAJOR FACILITATOR SUPERFAMILY (MFS) PROFILE DOMAIN-CONTAINING PROTEIN"/>
    <property type="match status" value="1"/>
</dbReference>
<accession>A0AA38RLC4</accession>
<keyword evidence="12" id="KW-1185">Reference proteome</keyword>
<evidence type="ECO:0000256" key="8">
    <source>
        <dbReference type="SAM" id="MobiDB-lite"/>
    </source>
</evidence>
<dbReference type="PANTHER" id="PTHR48022">
    <property type="entry name" value="PLASTIDIC GLUCOSE TRANSPORTER 4"/>
    <property type="match status" value="1"/>
</dbReference>
<feature type="transmembrane region" description="Helical" evidence="9">
    <location>
        <begin position="309"/>
        <end position="331"/>
    </location>
</feature>
<protein>
    <submittedName>
        <fullName evidence="11">Hexose transporter protein</fullName>
    </submittedName>
</protein>
<evidence type="ECO:0000256" key="3">
    <source>
        <dbReference type="ARBA" id="ARBA00022448"/>
    </source>
</evidence>
<feature type="domain" description="Major facilitator superfamily (MFS) profile" evidence="10">
    <location>
        <begin position="62"/>
        <end position="498"/>
    </location>
</feature>
<dbReference type="InterPro" id="IPR020846">
    <property type="entry name" value="MFS_dom"/>
</dbReference>
<dbReference type="Proteomes" id="UP001174694">
    <property type="component" value="Unassembled WGS sequence"/>
</dbReference>
<dbReference type="AlphaFoldDB" id="A0AA38RLC4"/>
<feature type="compositionally biased region" description="Polar residues" evidence="8">
    <location>
        <begin position="25"/>
        <end position="37"/>
    </location>
</feature>
<feature type="transmembrane region" description="Helical" evidence="9">
    <location>
        <begin position="58"/>
        <end position="75"/>
    </location>
</feature>
<feature type="region of interest" description="Disordered" evidence="8">
    <location>
        <begin position="18"/>
        <end position="37"/>
    </location>
</feature>
<evidence type="ECO:0000256" key="5">
    <source>
        <dbReference type="ARBA" id="ARBA00022989"/>
    </source>
</evidence>
<dbReference type="InterPro" id="IPR005828">
    <property type="entry name" value="MFS_sugar_transport-like"/>
</dbReference>
<evidence type="ECO:0000256" key="2">
    <source>
        <dbReference type="ARBA" id="ARBA00010992"/>
    </source>
</evidence>
<dbReference type="NCBIfam" id="TIGR00879">
    <property type="entry name" value="SP"/>
    <property type="match status" value="1"/>
</dbReference>
<dbReference type="Pfam" id="PF00083">
    <property type="entry name" value="Sugar_tr"/>
    <property type="match status" value="1"/>
</dbReference>
<feature type="transmembrane region" description="Helical" evidence="9">
    <location>
        <begin position="187"/>
        <end position="208"/>
    </location>
</feature>
<dbReference type="EMBL" id="JANBVO010000008">
    <property type="protein sequence ID" value="KAJ9150381.1"/>
    <property type="molecule type" value="Genomic_DNA"/>
</dbReference>
<dbReference type="PROSITE" id="PS50850">
    <property type="entry name" value="MFS"/>
    <property type="match status" value="1"/>
</dbReference>
<sequence length="544" mass="60520">MDSIRNRFPAPRADRIARHARKNGGSATTAEQTVQPSRISELSRQSVPWYRSAARRRLYFLLFPACVVSYATSGYDGSMMNSLQTVSYWDDYFGNPRGSELGLMSAIMSLGSICSTPIAPWVADKFGRRWGITVGSIIMMIGAILQCESKNFAMFVVSRFILGFGLSFATTAAPSMVSELSHPKDRVTVTAICNTSWFLGSIAAAWITYGTRTIPSTWSWRIPSLLQMAPSVLQLSTIWFLPESPRWLISNDRDTDALAALAQYHGDGEETELVKLEYEEIRAAIEYEKVSGNTTWKSMVSTKGNRYRMFLVVCMGVFSQWSGNGLISYYLSRVMDSVGIKNKTTQALVNGLINIWNWTLALTTAFFVERVGRRPLFRISTIGMLVVFAGWTAASARFADTGANSAGVAVMALIFVYELFYCIAFSPLPVAYSVEVLPYSIRAKGMATYVLSTKCAVFINQYVNPIGLQDIGWKFYLVYVVVLSIESFIAYAFFLETKGKALEEIAVIFDGEEADVTRDEGVAAKNLEGNMPRTIETEHVSRKD</sequence>
<proteinExistence type="inferred from homology"/>
<keyword evidence="3 7" id="KW-0813">Transport</keyword>
<feature type="transmembrane region" description="Helical" evidence="9">
    <location>
        <begin position="152"/>
        <end position="175"/>
    </location>
</feature>
<dbReference type="Gene3D" id="1.20.1250.20">
    <property type="entry name" value="MFS general substrate transporter like domains"/>
    <property type="match status" value="1"/>
</dbReference>
<feature type="transmembrane region" description="Helical" evidence="9">
    <location>
        <begin position="101"/>
        <end position="123"/>
    </location>
</feature>